<gene>
    <name evidence="2" type="ORF">J2S63_003986</name>
</gene>
<keyword evidence="2" id="KW-0378">Hydrolase</keyword>
<dbReference type="CDD" id="cd06260">
    <property type="entry name" value="DUF820-like"/>
    <property type="match status" value="1"/>
</dbReference>
<organism evidence="2 3">
    <name type="scientific">Nocardioides marmoribigeumensis</name>
    <dbReference type="NCBI Taxonomy" id="433649"/>
    <lineage>
        <taxon>Bacteria</taxon>
        <taxon>Bacillati</taxon>
        <taxon>Actinomycetota</taxon>
        <taxon>Actinomycetes</taxon>
        <taxon>Propionibacteriales</taxon>
        <taxon>Nocardioidaceae</taxon>
        <taxon>Nocardioides</taxon>
    </lineage>
</organism>
<dbReference type="PANTHER" id="PTHR34107:SF4">
    <property type="entry name" value="SLL1222 PROTEIN"/>
    <property type="match status" value="1"/>
</dbReference>
<protein>
    <submittedName>
        <fullName evidence="2">Uma2 family endonuclease</fullName>
    </submittedName>
</protein>
<name>A0ABU2C194_9ACTN</name>
<dbReference type="Proteomes" id="UP001183648">
    <property type="component" value="Unassembled WGS sequence"/>
</dbReference>
<feature type="domain" description="Putative restriction endonuclease" evidence="1">
    <location>
        <begin position="14"/>
        <end position="173"/>
    </location>
</feature>
<dbReference type="InterPro" id="IPR012296">
    <property type="entry name" value="Nuclease_put_TT1808"/>
</dbReference>
<sequence length="179" mass="19373">MTTLPWSRPLTAADLELMPDDGHRYELLDGALIVTPSPVPRHQLASSRLQGLLIAACPDDLVVLSAPCDVVLADDTVLQPDLLVTDRASVVANRKVTAPVLVVEILSPSTRMLDLHTKRARFELSGIASYWVVDPTTPSLTAWELRDGAYAQVAHAEADEPWTATAPYGLTVTAAELLR</sequence>
<dbReference type="InterPro" id="IPR008538">
    <property type="entry name" value="Uma2"/>
</dbReference>
<evidence type="ECO:0000259" key="1">
    <source>
        <dbReference type="Pfam" id="PF05685"/>
    </source>
</evidence>
<comment type="caution">
    <text evidence="2">The sequence shown here is derived from an EMBL/GenBank/DDBJ whole genome shotgun (WGS) entry which is preliminary data.</text>
</comment>
<dbReference type="Pfam" id="PF05685">
    <property type="entry name" value="Uma2"/>
    <property type="match status" value="1"/>
</dbReference>
<accession>A0ABU2C194</accession>
<dbReference type="GO" id="GO:0004519">
    <property type="term" value="F:endonuclease activity"/>
    <property type="evidence" value="ECO:0007669"/>
    <property type="project" value="UniProtKB-KW"/>
</dbReference>
<proteinExistence type="predicted"/>
<dbReference type="InterPro" id="IPR011335">
    <property type="entry name" value="Restrct_endonuc-II-like"/>
</dbReference>
<reference evidence="2 3" key="1">
    <citation type="submission" date="2023-07" db="EMBL/GenBank/DDBJ databases">
        <title>Sequencing the genomes of 1000 actinobacteria strains.</title>
        <authorList>
            <person name="Klenk H.-P."/>
        </authorList>
    </citation>
    <scope>NUCLEOTIDE SEQUENCE [LARGE SCALE GENOMIC DNA]</scope>
    <source>
        <strain evidence="2 3">DSM 19426</strain>
    </source>
</reference>
<keyword evidence="3" id="KW-1185">Reference proteome</keyword>
<dbReference type="Gene3D" id="3.90.1570.10">
    <property type="entry name" value="tt1808, chain A"/>
    <property type="match status" value="1"/>
</dbReference>
<keyword evidence="2" id="KW-0540">Nuclease</keyword>
<evidence type="ECO:0000313" key="3">
    <source>
        <dbReference type="Proteomes" id="UP001183648"/>
    </source>
</evidence>
<dbReference type="SUPFAM" id="SSF52980">
    <property type="entry name" value="Restriction endonuclease-like"/>
    <property type="match status" value="1"/>
</dbReference>
<keyword evidence="2" id="KW-0255">Endonuclease</keyword>
<evidence type="ECO:0000313" key="2">
    <source>
        <dbReference type="EMBL" id="MDR7364433.1"/>
    </source>
</evidence>
<dbReference type="EMBL" id="JAVDYG010000001">
    <property type="protein sequence ID" value="MDR7364433.1"/>
    <property type="molecule type" value="Genomic_DNA"/>
</dbReference>
<dbReference type="PANTHER" id="PTHR34107">
    <property type="entry name" value="SLL0198 PROTEIN-RELATED"/>
    <property type="match status" value="1"/>
</dbReference>